<evidence type="ECO:0000313" key="2">
    <source>
        <dbReference type="Proteomes" id="UP000316560"/>
    </source>
</evidence>
<dbReference type="EMBL" id="VFRA01000001">
    <property type="protein sequence ID" value="TQO19655.1"/>
    <property type="molecule type" value="Genomic_DNA"/>
</dbReference>
<dbReference type="Proteomes" id="UP000316560">
    <property type="component" value="Unassembled WGS sequence"/>
</dbReference>
<gene>
    <name evidence="1" type="ORF">FB472_1226</name>
</gene>
<evidence type="ECO:0000313" key="1">
    <source>
        <dbReference type="EMBL" id="TQO19655.1"/>
    </source>
</evidence>
<name>A0A8H2K5P7_9MICO</name>
<sequence length="101" mass="11505">MTLYCSRISCYNIGMGVEWTRSAEKHGVSREDALYALMNYEGSAEIEGEQGETTIVYIGHPHAQTDRYIEVIAAHRVPRTIVIFHAMPLTDLFRHLLHEGE</sequence>
<accession>A0A8H2K5P7</accession>
<reference evidence="1 2" key="1">
    <citation type="submission" date="2019-06" db="EMBL/GenBank/DDBJ databases">
        <title>Sequencing the genomes of 1000 actinobacteria strains.</title>
        <authorList>
            <person name="Klenk H.-P."/>
        </authorList>
    </citation>
    <scope>NUCLEOTIDE SEQUENCE [LARGE SCALE GENOMIC DNA]</scope>
    <source>
        <strain evidence="1 2">DSM 21947</strain>
    </source>
</reference>
<proteinExistence type="predicted"/>
<comment type="caution">
    <text evidence="1">The sequence shown here is derived from an EMBL/GenBank/DDBJ whole genome shotgun (WGS) entry which is preliminary data.</text>
</comment>
<dbReference type="AlphaFoldDB" id="A0A8H2K5P7"/>
<keyword evidence="2" id="KW-1185">Reference proteome</keyword>
<protein>
    <submittedName>
        <fullName evidence="1">Uncharacterized protein</fullName>
    </submittedName>
</protein>
<organism evidence="1 2">
    <name type="scientific">Rhodoglobus vestalii</name>
    <dbReference type="NCBI Taxonomy" id="193384"/>
    <lineage>
        <taxon>Bacteria</taxon>
        <taxon>Bacillati</taxon>
        <taxon>Actinomycetota</taxon>
        <taxon>Actinomycetes</taxon>
        <taxon>Micrococcales</taxon>
        <taxon>Microbacteriaceae</taxon>
        <taxon>Rhodoglobus</taxon>
    </lineage>
</organism>